<protein>
    <submittedName>
        <fullName evidence="7">Bifunctional O-acetylhomoserine aminocarboxypropyltransferase/cysteine synthase</fullName>
        <ecNumber evidence="7">2.5.1.47</ecNumber>
    </submittedName>
</protein>
<dbReference type="PANTHER" id="PTHR43797:SF2">
    <property type="entry name" value="HOMOCYSTEINE_CYSTEINE SYNTHASE"/>
    <property type="match status" value="1"/>
</dbReference>
<evidence type="ECO:0000256" key="1">
    <source>
        <dbReference type="ARBA" id="ARBA00001933"/>
    </source>
</evidence>
<dbReference type="Gene3D" id="3.90.1150.10">
    <property type="entry name" value="Aspartate Aminotransferase, domain 1"/>
    <property type="match status" value="1"/>
</dbReference>
<dbReference type="PIRSF" id="PIRSF001434">
    <property type="entry name" value="CGS"/>
    <property type="match status" value="1"/>
</dbReference>
<dbReference type="GO" id="GO:0004124">
    <property type="term" value="F:cysteine synthase activity"/>
    <property type="evidence" value="ECO:0007669"/>
    <property type="project" value="UniProtKB-EC"/>
</dbReference>
<sequence length="425" mass="45308">MKLETLAIHAGFSPDPTTKAVAVPIYQTTSFAFDDTQHGADLFDLKVAGNIYSRIMNPTNDVLEQRMAALEGGVGALAVASGMAAITYAIQTVAEAGDNIVSVAKLYGGTYNLLAHTLPRMGIHTRFAAHDDIAALEALIDARTKAVFCESIGNPAGNIVDIAALAEAAHRHGVPLIVDNTVATPVLCRPFEHGADIVVHSLTKYIGGHGTSIGGIVIDSGKFPWAENKERFALLNTPDPSYHGVTYTEAFGPAAFIGRCRVVPLRNTGAALSPFNAFLILQGLETLALRMERHTENALKVAHYLQAHEQVAWVKFAGLPDHPEHELAKRYTGGKPASILSFGIKGGQAAGARFIDALQLVVRLVNIGDAKSLACHPASTTHRQLNDEELEKAGVPRDMVRLSIGIEHSDDIIADLAQALEASRG</sequence>
<evidence type="ECO:0000313" key="8">
    <source>
        <dbReference type="Proteomes" id="UP000637061"/>
    </source>
</evidence>
<dbReference type="EMBL" id="JAEHTE010000008">
    <property type="protein sequence ID" value="MBI6884356.1"/>
    <property type="molecule type" value="Genomic_DNA"/>
</dbReference>
<accession>A0A8I1EES4</accession>
<comment type="cofactor">
    <cofactor evidence="1 6">
        <name>pyridoxal 5'-phosphate</name>
        <dbReference type="ChEBI" id="CHEBI:597326"/>
    </cofactor>
</comment>
<feature type="modified residue" description="N6-(pyridoxal phosphate)lysine" evidence="5">
    <location>
        <position position="204"/>
    </location>
</feature>
<evidence type="ECO:0000313" key="7">
    <source>
        <dbReference type="EMBL" id="MBI6884356.1"/>
    </source>
</evidence>
<evidence type="ECO:0000256" key="4">
    <source>
        <dbReference type="ARBA" id="ARBA00022898"/>
    </source>
</evidence>
<dbReference type="AlphaFoldDB" id="A0A8I1EES4"/>
<dbReference type="InterPro" id="IPR015421">
    <property type="entry name" value="PyrdxlP-dep_Trfase_major"/>
</dbReference>
<reference evidence="7" key="1">
    <citation type="submission" date="2020-12" db="EMBL/GenBank/DDBJ databases">
        <title>Enhanced detection system for hospital associated transmission using whole genome sequencing surveillance.</title>
        <authorList>
            <person name="Harrison L.H."/>
            <person name="Van Tyne D."/>
            <person name="Marsh J.W."/>
            <person name="Griffith M.P."/>
            <person name="Snyder D.J."/>
            <person name="Cooper V.S."/>
            <person name="Mustapha M."/>
        </authorList>
    </citation>
    <scope>NUCLEOTIDE SEQUENCE</scope>
    <source>
        <strain evidence="7">PSB00042</strain>
    </source>
</reference>
<keyword evidence="4 5" id="KW-0663">Pyridoxal phosphate</keyword>
<gene>
    <name evidence="7" type="ORF">JEU22_10575</name>
</gene>
<evidence type="ECO:0000256" key="6">
    <source>
        <dbReference type="RuleBase" id="RU362118"/>
    </source>
</evidence>
<evidence type="ECO:0000256" key="5">
    <source>
        <dbReference type="PIRSR" id="PIRSR001434-2"/>
    </source>
</evidence>
<dbReference type="PROSITE" id="PS00868">
    <property type="entry name" value="CYS_MET_METAB_PP"/>
    <property type="match status" value="1"/>
</dbReference>
<dbReference type="InterPro" id="IPR015424">
    <property type="entry name" value="PyrdxlP-dep_Trfase"/>
</dbReference>
<comment type="caution">
    <text evidence="7">The sequence shown here is derived from an EMBL/GenBank/DDBJ whole genome shotgun (WGS) entry which is preliminary data.</text>
</comment>
<dbReference type="InterPro" id="IPR015422">
    <property type="entry name" value="PyrdxlP-dep_Trfase_small"/>
</dbReference>
<comment type="similarity">
    <text evidence="2 6">Belongs to the trans-sulfuration enzymes family.</text>
</comment>
<dbReference type="Gene3D" id="3.40.640.10">
    <property type="entry name" value="Type I PLP-dependent aspartate aminotransferase-like (Major domain)"/>
    <property type="match status" value="1"/>
</dbReference>
<dbReference type="InterPro" id="IPR006235">
    <property type="entry name" value="OAc-hSer/O-AcSer_sulfhydrylase"/>
</dbReference>
<dbReference type="GO" id="GO:0003961">
    <property type="term" value="F:O-acetylhomoserine aminocarboxypropyltransferase activity"/>
    <property type="evidence" value="ECO:0007669"/>
    <property type="project" value="TreeGrafter"/>
</dbReference>
<dbReference type="InterPro" id="IPR000277">
    <property type="entry name" value="Cys/Met-Metab_PyrdxlP-dep_enz"/>
</dbReference>
<dbReference type="RefSeq" id="WP_064490805.1">
    <property type="nucleotide sequence ID" value="NZ_JAEHTE010000008.1"/>
</dbReference>
<evidence type="ECO:0000256" key="3">
    <source>
        <dbReference type="ARBA" id="ARBA00022679"/>
    </source>
</evidence>
<proteinExistence type="inferred from homology"/>
<name>A0A8I1EES4_PSEPU</name>
<dbReference type="SUPFAM" id="SSF53383">
    <property type="entry name" value="PLP-dependent transferases"/>
    <property type="match status" value="1"/>
</dbReference>
<dbReference type="GO" id="GO:0071269">
    <property type="term" value="P:L-homocysteine biosynthetic process"/>
    <property type="evidence" value="ECO:0007669"/>
    <property type="project" value="TreeGrafter"/>
</dbReference>
<organism evidence="7 8">
    <name type="scientific">Pseudomonas putida</name>
    <name type="common">Arthrobacter siderocapsulatus</name>
    <dbReference type="NCBI Taxonomy" id="303"/>
    <lineage>
        <taxon>Bacteria</taxon>
        <taxon>Pseudomonadati</taxon>
        <taxon>Pseudomonadota</taxon>
        <taxon>Gammaproteobacteria</taxon>
        <taxon>Pseudomonadales</taxon>
        <taxon>Pseudomonadaceae</taxon>
        <taxon>Pseudomonas</taxon>
    </lineage>
</organism>
<dbReference type="GO" id="GO:0019346">
    <property type="term" value="P:transsulfuration"/>
    <property type="evidence" value="ECO:0007669"/>
    <property type="project" value="InterPro"/>
</dbReference>
<dbReference type="Pfam" id="PF01053">
    <property type="entry name" value="Cys_Met_Meta_PP"/>
    <property type="match status" value="1"/>
</dbReference>
<dbReference type="InterPro" id="IPR054542">
    <property type="entry name" value="Cys_met_metab_PP"/>
</dbReference>
<dbReference type="PANTHER" id="PTHR43797">
    <property type="entry name" value="HOMOCYSTEINE/CYSTEINE SYNTHASE"/>
    <property type="match status" value="1"/>
</dbReference>
<dbReference type="FunFam" id="3.40.640.10:FF:000035">
    <property type="entry name" value="O-succinylhomoserine sulfhydrylase"/>
    <property type="match status" value="1"/>
</dbReference>
<dbReference type="Proteomes" id="UP000637061">
    <property type="component" value="Unassembled WGS sequence"/>
</dbReference>
<evidence type="ECO:0000256" key="2">
    <source>
        <dbReference type="ARBA" id="ARBA00009077"/>
    </source>
</evidence>
<dbReference type="GO" id="GO:0005737">
    <property type="term" value="C:cytoplasm"/>
    <property type="evidence" value="ECO:0007669"/>
    <property type="project" value="TreeGrafter"/>
</dbReference>
<keyword evidence="3 7" id="KW-0808">Transferase</keyword>
<dbReference type="GO" id="GO:0006535">
    <property type="term" value="P:cysteine biosynthetic process from serine"/>
    <property type="evidence" value="ECO:0007669"/>
    <property type="project" value="TreeGrafter"/>
</dbReference>
<dbReference type="NCBIfam" id="NF004757">
    <property type="entry name" value="PRK06084.1"/>
    <property type="match status" value="1"/>
</dbReference>
<dbReference type="EC" id="2.5.1.47" evidence="7"/>
<dbReference type="NCBIfam" id="TIGR01326">
    <property type="entry name" value="OAH_OAS_sulfhy"/>
    <property type="match status" value="1"/>
</dbReference>
<dbReference type="GO" id="GO:0030170">
    <property type="term" value="F:pyridoxal phosphate binding"/>
    <property type="evidence" value="ECO:0007669"/>
    <property type="project" value="InterPro"/>
</dbReference>
<dbReference type="CDD" id="cd00614">
    <property type="entry name" value="CGS_like"/>
    <property type="match status" value="1"/>
</dbReference>